<feature type="compositionally biased region" description="Basic and acidic residues" evidence="1">
    <location>
        <begin position="16"/>
        <end position="66"/>
    </location>
</feature>
<reference evidence="2 3" key="1">
    <citation type="submission" date="2020-03" db="EMBL/GenBank/DDBJ databases">
        <title>Dissostichus mawsoni Genome sequencing and assembly.</title>
        <authorList>
            <person name="Park H."/>
        </authorList>
    </citation>
    <scope>NUCLEOTIDE SEQUENCE [LARGE SCALE GENOMIC DNA]</scope>
    <source>
        <strain evidence="2">DM0001</strain>
        <tissue evidence="2">Muscle</tissue>
    </source>
</reference>
<evidence type="ECO:0000313" key="3">
    <source>
        <dbReference type="Proteomes" id="UP000518266"/>
    </source>
</evidence>
<accession>A0A7J5XIM2</accession>
<organism evidence="2 3">
    <name type="scientific">Dissostichus mawsoni</name>
    <name type="common">Antarctic cod</name>
    <dbReference type="NCBI Taxonomy" id="36200"/>
    <lineage>
        <taxon>Eukaryota</taxon>
        <taxon>Metazoa</taxon>
        <taxon>Chordata</taxon>
        <taxon>Craniata</taxon>
        <taxon>Vertebrata</taxon>
        <taxon>Euteleostomi</taxon>
        <taxon>Actinopterygii</taxon>
        <taxon>Neopterygii</taxon>
        <taxon>Teleostei</taxon>
        <taxon>Neoteleostei</taxon>
        <taxon>Acanthomorphata</taxon>
        <taxon>Eupercaria</taxon>
        <taxon>Perciformes</taxon>
        <taxon>Notothenioidei</taxon>
        <taxon>Nototheniidae</taxon>
        <taxon>Dissostichus</taxon>
    </lineage>
</organism>
<proteinExistence type="predicted"/>
<dbReference type="AlphaFoldDB" id="A0A7J5XIM2"/>
<keyword evidence="3" id="KW-1185">Reference proteome</keyword>
<name>A0A7J5XIM2_DISMA</name>
<gene>
    <name evidence="2" type="ORF">F7725_004410</name>
</gene>
<sequence>METDEFSLLKHAGRRGGGEKEKLVGGDKRERKQRKLEEREEREERRGVEQMGGRKERISLRAQVRD</sequence>
<comment type="caution">
    <text evidence="2">The sequence shown here is derived from an EMBL/GenBank/DDBJ whole genome shotgun (WGS) entry which is preliminary data.</text>
</comment>
<feature type="region of interest" description="Disordered" evidence="1">
    <location>
        <begin position="1"/>
        <end position="66"/>
    </location>
</feature>
<evidence type="ECO:0000256" key="1">
    <source>
        <dbReference type="SAM" id="MobiDB-lite"/>
    </source>
</evidence>
<dbReference type="Proteomes" id="UP000518266">
    <property type="component" value="Unassembled WGS sequence"/>
</dbReference>
<protein>
    <submittedName>
        <fullName evidence="2">Uncharacterized protein</fullName>
    </submittedName>
</protein>
<evidence type="ECO:0000313" key="2">
    <source>
        <dbReference type="EMBL" id="KAF3836946.1"/>
    </source>
</evidence>
<dbReference type="EMBL" id="JAAKFY010000023">
    <property type="protein sequence ID" value="KAF3836946.1"/>
    <property type="molecule type" value="Genomic_DNA"/>
</dbReference>